<dbReference type="Proteomes" id="UP000887564">
    <property type="component" value="Unplaced"/>
</dbReference>
<evidence type="ECO:0000313" key="1">
    <source>
        <dbReference type="Proteomes" id="UP000887564"/>
    </source>
</evidence>
<keyword evidence="1" id="KW-1185">Reference proteome</keyword>
<protein>
    <submittedName>
        <fullName evidence="2">Uncharacterized protein</fullName>
    </submittedName>
</protein>
<reference evidence="2" key="1">
    <citation type="submission" date="2022-11" db="UniProtKB">
        <authorList>
            <consortium name="WormBaseParasite"/>
        </authorList>
    </citation>
    <scope>IDENTIFICATION</scope>
</reference>
<organism evidence="1 2">
    <name type="scientific">Parascaris equorum</name>
    <name type="common">Equine roundworm</name>
    <dbReference type="NCBI Taxonomy" id="6256"/>
    <lineage>
        <taxon>Eukaryota</taxon>
        <taxon>Metazoa</taxon>
        <taxon>Ecdysozoa</taxon>
        <taxon>Nematoda</taxon>
        <taxon>Chromadorea</taxon>
        <taxon>Rhabditida</taxon>
        <taxon>Spirurina</taxon>
        <taxon>Ascaridomorpha</taxon>
        <taxon>Ascaridoidea</taxon>
        <taxon>Ascarididae</taxon>
        <taxon>Parascaris</taxon>
    </lineage>
</organism>
<dbReference type="AlphaFoldDB" id="A0A914SB97"/>
<proteinExistence type="predicted"/>
<evidence type="ECO:0000313" key="2">
    <source>
        <dbReference type="WBParaSite" id="PEQ_0001139101-mRNA-1"/>
    </source>
</evidence>
<sequence>MNDATYDLNSITEVGGIHLVRFADGEPRNLFNVTPLDLSGVNVDEEKEFYCDDPDEVRAVIGEYAERIWSMFTAGEDLQIEVDAVERDVRNVWMSHGVPLPPKDIFQLKAILRNEVFTVLYPDSEKAIRKSRWETISRDSDLKLSSGKYALSKLVMDQLYRDQDRWRNFEPIEETIKEEMVADLFREQVAESFTAVNVSSKSVL</sequence>
<accession>A0A914SB97</accession>
<dbReference type="WBParaSite" id="PEQ_0001139101-mRNA-1">
    <property type="protein sequence ID" value="PEQ_0001139101-mRNA-1"/>
    <property type="gene ID" value="PEQ_0001139101"/>
</dbReference>
<name>A0A914SB97_PAREQ</name>